<comment type="pathway">
    <text evidence="2 18">Amino-acid degradation; L-proline degradation into L-glutamate; L-glutamate from L-proline: step 1/2.</text>
</comment>
<protein>
    <recommendedName>
        <fullName evidence="18">Bifunctional protein PutA</fullName>
    </recommendedName>
    <domain>
        <recommendedName>
            <fullName evidence="18">Proline dehydrogenase</fullName>
            <ecNumber evidence="18">1.5.5.2</ecNumber>
        </recommendedName>
        <alternativeName>
            <fullName evidence="18">Proline oxidase</fullName>
        </alternativeName>
    </domain>
    <domain>
        <recommendedName>
            <fullName evidence="18">Delta-1-pyrroline-5-carboxylate dehydrogenase</fullName>
            <shortName evidence="18">P5C dehydrogenase</shortName>
            <ecNumber evidence="18">1.2.1.88</ecNumber>
        </recommendedName>
        <alternativeName>
            <fullName evidence="18">L-glutamate gamma-semialdehyde dehydrogenase</fullName>
        </alternativeName>
    </domain>
</protein>
<dbReference type="Proteomes" id="UP000066624">
    <property type="component" value="Chromosome"/>
</dbReference>
<evidence type="ECO:0000256" key="10">
    <source>
        <dbReference type="ARBA" id="ARBA00023062"/>
    </source>
</evidence>
<evidence type="ECO:0000256" key="8">
    <source>
        <dbReference type="ARBA" id="ARBA00023015"/>
    </source>
</evidence>
<dbReference type="PANTHER" id="PTHR42862:SF1">
    <property type="entry name" value="DELTA-1-PYRROLINE-5-CARBOXYLATE DEHYDROGENASE 2, ISOFORM A-RELATED"/>
    <property type="match status" value="1"/>
</dbReference>
<dbReference type="InterPro" id="IPR005933">
    <property type="entry name" value="PutA_C"/>
</dbReference>
<evidence type="ECO:0000256" key="19">
    <source>
        <dbReference type="PIRSR" id="PIRSR000197-1"/>
    </source>
</evidence>
<keyword evidence="8 18" id="KW-0805">Transcription regulation</keyword>
<comment type="catalytic activity">
    <reaction evidence="15 18">
        <text>L-proline + a quinone = (S)-1-pyrroline-5-carboxylate + a quinol + H(+)</text>
        <dbReference type="Rhea" id="RHEA:23784"/>
        <dbReference type="ChEBI" id="CHEBI:15378"/>
        <dbReference type="ChEBI" id="CHEBI:17388"/>
        <dbReference type="ChEBI" id="CHEBI:24646"/>
        <dbReference type="ChEBI" id="CHEBI:60039"/>
        <dbReference type="ChEBI" id="CHEBI:132124"/>
        <dbReference type="EC" id="1.5.5.2"/>
    </reaction>
</comment>
<dbReference type="Pfam" id="PF01619">
    <property type="entry name" value="Pro_dh"/>
    <property type="match status" value="1"/>
</dbReference>
<keyword evidence="12 18" id="KW-0804">Transcription</keyword>
<dbReference type="SUPFAM" id="SSF51730">
    <property type="entry name" value="FAD-linked oxidoreductase"/>
    <property type="match status" value="1"/>
</dbReference>
<dbReference type="Pfam" id="PF14850">
    <property type="entry name" value="Pro_dh-DNA_bdg"/>
    <property type="match status" value="1"/>
</dbReference>
<evidence type="ECO:0000256" key="1">
    <source>
        <dbReference type="ARBA" id="ARBA00001974"/>
    </source>
</evidence>
<dbReference type="GO" id="GO:0009898">
    <property type="term" value="C:cytoplasmic side of plasma membrane"/>
    <property type="evidence" value="ECO:0007669"/>
    <property type="project" value="TreeGrafter"/>
</dbReference>
<proteinExistence type="inferred from homology"/>
<evidence type="ECO:0000259" key="21">
    <source>
        <dbReference type="Pfam" id="PF01619"/>
    </source>
</evidence>
<dbReference type="InterPro" id="IPR016160">
    <property type="entry name" value="Ald_DH_CS_CYS"/>
</dbReference>
<dbReference type="InterPro" id="IPR002872">
    <property type="entry name" value="Proline_DH_dom"/>
</dbReference>
<dbReference type="InterPro" id="IPR016162">
    <property type="entry name" value="Ald_DH_N"/>
</dbReference>
<feature type="domain" description="Proline dehydrogenase PutA" evidence="22">
    <location>
        <begin position="104"/>
        <end position="217"/>
    </location>
</feature>
<dbReference type="GO" id="GO:0003700">
    <property type="term" value="F:DNA-binding transcription factor activity"/>
    <property type="evidence" value="ECO:0007669"/>
    <property type="project" value="InterPro"/>
</dbReference>
<dbReference type="GO" id="GO:0003677">
    <property type="term" value="F:DNA binding"/>
    <property type="evidence" value="ECO:0007669"/>
    <property type="project" value="UniProtKB-KW"/>
</dbReference>
<dbReference type="UniPathway" id="UPA00261">
    <property type="reaction ID" value="UER00373"/>
</dbReference>
<evidence type="ECO:0000256" key="5">
    <source>
        <dbReference type="ARBA" id="ARBA00022630"/>
    </source>
</evidence>
<feature type="active site" evidence="19">
    <location>
        <position position="872"/>
    </location>
</feature>
<keyword evidence="9 18" id="KW-0520">NAD</keyword>
<evidence type="ECO:0000256" key="14">
    <source>
        <dbReference type="ARBA" id="ARBA00048142"/>
    </source>
</evidence>
<dbReference type="Pfam" id="PF00171">
    <property type="entry name" value="Aldedh"/>
    <property type="match status" value="1"/>
</dbReference>
<comment type="catalytic activity">
    <reaction evidence="14 18">
        <text>L-glutamate 5-semialdehyde + NAD(+) + H2O = L-glutamate + NADH + 2 H(+)</text>
        <dbReference type="Rhea" id="RHEA:30235"/>
        <dbReference type="ChEBI" id="CHEBI:15377"/>
        <dbReference type="ChEBI" id="CHEBI:15378"/>
        <dbReference type="ChEBI" id="CHEBI:29985"/>
        <dbReference type="ChEBI" id="CHEBI:57540"/>
        <dbReference type="ChEBI" id="CHEBI:57945"/>
        <dbReference type="ChEBI" id="CHEBI:58066"/>
        <dbReference type="EC" id="1.2.1.88"/>
    </reaction>
</comment>
<keyword evidence="13" id="KW-0511">Multifunctional enzyme</keyword>
<dbReference type="PANTHER" id="PTHR42862">
    <property type="entry name" value="DELTA-1-PYRROLINE-5-CARBOXYLATE DEHYDROGENASE 1, ISOFORM A-RELATED"/>
    <property type="match status" value="1"/>
</dbReference>
<evidence type="ECO:0000256" key="15">
    <source>
        <dbReference type="ARBA" id="ARBA00048779"/>
    </source>
</evidence>
<dbReference type="InterPro" id="IPR025703">
    <property type="entry name" value="Bifunct_PutA"/>
</dbReference>
<dbReference type="PATRIC" id="fig|1579979.3.peg.1631"/>
<evidence type="ECO:0000256" key="7">
    <source>
        <dbReference type="ARBA" id="ARBA00023002"/>
    </source>
</evidence>
<keyword evidence="4 18" id="KW-0678">Repressor</keyword>
<dbReference type="KEGG" id="wma:WM2015_1591"/>
<feature type="domain" description="Proline utilization A proline dehydrogenase N-terminal" evidence="23">
    <location>
        <begin position="53"/>
        <end position="95"/>
    </location>
</feature>
<dbReference type="InterPro" id="IPR016163">
    <property type="entry name" value="Ald_DH_C"/>
</dbReference>
<evidence type="ECO:0000256" key="17">
    <source>
        <dbReference type="ARBA" id="ARBA00060911"/>
    </source>
</evidence>
<dbReference type="InterPro" id="IPR024089">
    <property type="entry name" value="PRODH_PutA_dom_I/II"/>
</dbReference>
<comment type="similarity">
    <text evidence="16 18">In the N-terminal section; belongs to the proline dehydrogenase family.</text>
</comment>
<keyword evidence="6 18" id="KW-0274">FAD</keyword>
<dbReference type="EC" id="1.5.5.2" evidence="18"/>
<dbReference type="InterPro" id="IPR015590">
    <property type="entry name" value="Aldehyde_DH_dom"/>
</dbReference>
<keyword evidence="7 18" id="KW-0560">Oxidoreductase</keyword>
<dbReference type="Gene3D" id="3.20.20.220">
    <property type="match status" value="1"/>
</dbReference>
<dbReference type="NCBIfam" id="TIGR01238">
    <property type="entry name" value="D1pyr5carbox3"/>
    <property type="match status" value="1"/>
</dbReference>
<dbReference type="PIRSF" id="PIRSF000197">
    <property type="entry name" value="Bifunct_PutA"/>
    <property type="match status" value="1"/>
</dbReference>
<feature type="active site" evidence="19">
    <location>
        <position position="838"/>
    </location>
</feature>
<evidence type="ECO:0000259" key="23">
    <source>
        <dbReference type="Pfam" id="PF18327"/>
    </source>
</evidence>
<sequence length="1084" mass="120082">MYCRSPGAGPAPAPAWLRYTRGLYQQSFEMSMLKPDSAFVLDRIEATDERTRRLDEAWYVDETEQVRALAERLDLSDERRRHIRARATDLVRQVRRRSKDAGAMEAFMREYDLSSKEGVVLMCLAEALLRIPDSDTAEKLISDKLADADWEAHLGKSDSLFVNASTWGLMLTGKLVKVGESRSRAIGTTLAKIANKSGEPVVRQAIRQAMRIMGHQYVMGRTIKHALDRAAKKANRRFRYSFDMLGEAALTAEDAERYRQAYEDAIRAIGAQAGGDSIYAAPSISVKLSALHPRYEQAKRDRVLAEMTPVLRDLARLAREQGIALTVDAEEADRLMLSLEVFERVLADPELNGWNGLGLALQAYQRRAWAAIDWLADRARSTGHRIPIRLVKGAYWDTEIKLAQVEGLPGYPVFTRKSNTDLSYLACARHLLEQPDAFYPQFATHNAHTIAAIAELAGDSRDYEYQRLHGMGKELYEEVLDDETYNAACRVYAPVGNHKDLLPYLVRRLLENGANTSFVNRIVDEKLPPEEVVTDPVQQLLALEQIPHPKIPAPRAIYGEHRSNSSGINFAQRPALDALKTAMDAFAQRQWQAHPLGQGAIAEQDAERVLSPSDRRREVGQVRWTSTDCIEAVIGTAMRAQLTWDEQGVEARAAIVERLADLLEEHRAELMALCVREAGKTLRDGIAEVREAADFCRYYAAEARRQMAEPEVLTGPTGERNELHLHGRGVMLCVSPWNFPLAIFTGQIVAALVTGNSVIAKPAEQTPLIAHRAVELMHQAGVPDDVLYCLPGGRELGARLTRDVRLSGVAFTGSTDTARKINQSLAERTGPLAMLIAETGGQNAMIVDSSALPEQVVRDVISSAFLSAGQRCSALRILCVQDVIADRLLTMLAGAMRELTIGEPGLLASDVGPVIDGKQKRMLEQHAERMEREARLIARARLPQDLPEGHWFAPVAFEIDRIDQLDGEVFGPILHVVRFRGRDLDRLIDDINATGFGLTLGIHSRIDRVQDYIMQRVRVGNAYVNRNMTGAVVGVQPFGGEAMSGTGPKAGGPHYLARMCVERTRTINTAAVGGNASLLALSDD</sequence>
<comment type="cofactor">
    <cofactor evidence="1 18">
        <name>FAD</name>
        <dbReference type="ChEBI" id="CHEBI:57692"/>
    </cofactor>
</comment>
<dbReference type="SUPFAM" id="SSF81935">
    <property type="entry name" value="N-terminal domain of bifunctional PutA protein"/>
    <property type="match status" value="1"/>
</dbReference>
<reference evidence="24 25" key="1">
    <citation type="submission" date="2015-07" db="EMBL/GenBank/DDBJ databases">
        <authorList>
            <person name="Noorani M."/>
        </authorList>
    </citation>
    <scope>NUCLEOTIDE SEQUENCE [LARGE SCALE GENOMIC DNA]</scope>
    <source>
        <strain evidence="24 25">KCTC 42284</strain>
    </source>
</reference>
<evidence type="ECO:0000256" key="4">
    <source>
        <dbReference type="ARBA" id="ARBA00022491"/>
    </source>
</evidence>
<evidence type="ECO:0000256" key="3">
    <source>
        <dbReference type="ARBA" id="ARBA00004786"/>
    </source>
</evidence>
<dbReference type="GO" id="GO:0004657">
    <property type="term" value="F:proline dehydrogenase activity"/>
    <property type="evidence" value="ECO:0007669"/>
    <property type="project" value="UniProtKB-UniRule"/>
</dbReference>
<dbReference type="InterPro" id="IPR041349">
    <property type="entry name" value="PRODH"/>
</dbReference>
<dbReference type="Gene3D" id="1.20.5.460">
    <property type="entry name" value="Single helix bin"/>
    <property type="match status" value="1"/>
</dbReference>
<feature type="domain" description="Proline dehydrogenase" evidence="21">
    <location>
        <begin position="227"/>
        <end position="521"/>
    </location>
</feature>
<evidence type="ECO:0000256" key="9">
    <source>
        <dbReference type="ARBA" id="ARBA00023027"/>
    </source>
</evidence>
<dbReference type="CDD" id="cd07125">
    <property type="entry name" value="ALDH_PutA-P5CDH"/>
    <property type="match status" value="1"/>
</dbReference>
<dbReference type="FunFam" id="3.20.20.220:FF:000004">
    <property type="entry name" value="Bifunctional protein PutA"/>
    <property type="match status" value="1"/>
</dbReference>
<dbReference type="InterPro" id="IPR024082">
    <property type="entry name" value="PRODH_PutA_dom_II"/>
</dbReference>
<evidence type="ECO:0000256" key="6">
    <source>
        <dbReference type="ARBA" id="ARBA00022827"/>
    </source>
</evidence>
<evidence type="ECO:0000313" key="25">
    <source>
        <dbReference type="Proteomes" id="UP000066624"/>
    </source>
</evidence>
<comment type="function">
    <text evidence="18">Oxidizes proline to glutamate for use as a carbon and nitrogen source.</text>
</comment>
<dbReference type="InterPro" id="IPR029041">
    <property type="entry name" value="FAD-linked_oxidoreductase-like"/>
</dbReference>
<evidence type="ECO:0000256" key="2">
    <source>
        <dbReference type="ARBA" id="ARBA00004739"/>
    </source>
</evidence>
<evidence type="ECO:0000313" key="24">
    <source>
        <dbReference type="EMBL" id="AKS41961.1"/>
    </source>
</evidence>
<dbReference type="EC" id="1.2.1.88" evidence="18"/>
<dbReference type="AlphaFoldDB" id="A0A0K0XWH1"/>
<dbReference type="GO" id="GO:0003842">
    <property type="term" value="F:L-glutamate gamma-semialdehyde dehydrogenase activity"/>
    <property type="evidence" value="ECO:0007669"/>
    <property type="project" value="UniProtKB-UniRule"/>
</dbReference>
<dbReference type="InterPro" id="IPR016161">
    <property type="entry name" value="Ald_DH/histidinol_DH"/>
</dbReference>
<evidence type="ECO:0000256" key="18">
    <source>
        <dbReference type="PIRNR" id="PIRNR000197"/>
    </source>
</evidence>
<evidence type="ECO:0000259" key="22">
    <source>
        <dbReference type="Pfam" id="PF14850"/>
    </source>
</evidence>
<organism evidence="24 25">
    <name type="scientific">Wenzhouxiangella marina</name>
    <dbReference type="NCBI Taxonomy" id="1579979"/>
    <lineage>
        <taxon>Bacteria</taxon>
        <taxon>Pseudomonadati</taxon>
        <taxon>Pseudomonadota</taxon>
        <taxon>Gammaproteobacteria</taxon>
        <taxon>Chromatiales</taxon>
        <taxon>Wenzhouxiangellaceae</taxon>
        <taxon>Wenzhouxiangella</taxon>
    </lineage>
</organism>
<feature type="domain" description="Aldehyde dehydrogenase" evidence="20">
    <location>
        <begin position="606"/>
        <end position="1061"/>
    </location>
</feature>
<name>A0A0K0XWH1_9GAMM</name>
<keyword evidence="5 18" id="KW-0285">Flavoprotein</keyword>
<comment type="pathway">
    <text evidence="3 18">Amino-acid degradation; L-proline degradation into L-glutamate; L-glutamate from L-proline: step 2/2.</text>
</comment>
<dbReference type="STRING" id="1579979.WM2015_1591"/>
<evidence type="ECO:0000256" key="13">
    <source>
        <dbReference type="ARBA" id="ARBA00023268"/>
    </source>
</evidence>
<comment type="similarity">
    <text evidence="17 18">In the C-terminal section; belongs to the aldehyde dehydrogenase family.</text>
</comment>
<evidence type="ECO:0000256" key="11">
    <source>
        <dbReference type="ARBA" id="ARBA00023125"/>
    </source>
</evidence>
<dbReference type="Pfam" id="PF18327">
    <property type="entry name" value="PRODH"/>
    <property type="match status" value="1"/>
</dbReference>
<evidence type="ECO:0000259" key="20">
    <source>
        <dbReference type="Pfam" id="PF00171"/>
    </source>
</evidence>
<accession>A0A0K0XWH1</accession>
<keyword evidence="25" id="KW-1185">Reference proteome</keyword>
<evidence type="ECO:0000256" key="12">
    <source>
        <dbReference type="ARBA" id="ARBA00023163"/>
    </source>
</evidence>
<dbReference type="InterPro" id="IPR050485">
    <property type="entry name" value="Proline_metab_enzyme"/>
</dbReference>
<dbReference type="Gene3D" id="3.40.309.10">
    <property type="entry name" value="Aldehyde Dehydrogenase, Chain A, domain 2"/>
    <property type="match status" value="1"/>
</dbReference>
<dbReference type="FunFam" id="3.40.309.10:FF:000005">
    <property type="entry name" value="1-pyrroline-5-carboxylate dehydrogenase 1"/>
    <property type="match status" value="1"/>
</dbReference>
<dbReference type="PROSITE" id="PS00070">
    <property type="entry name" value="ALDEHYDE_DEHYDR_CYS"/>
    <property type="match status" value="1"/>
</dbReference>
<dbReference type="EMBL" id="CP012154">
    <property type="protein sequence ID" value="AKS41961.1"/>
    <property type="molecule type" value="Genomic_DNA"/>
</dbReference>
<keyword evidence="11 18" id="KW-0238">DNA-binding</keyword>
<dbReference type="Gene3D" id="3.40.605.10">
    <property type="entry name" value="Aldehyde Dehydrogenase, Chain A, domain 1"/>
    <property type="match status" value="1"/>
</dbReference>
<dbReference type="GO" id="GO:0010133">
    <property type="term" value="P:L-proline catabolic process to L-glutamate"/>
    <property type="evidence" value="ECO:0007669"/>
    <property type="project" value="UniProtKB-UniRule"/>
</dbReference>
<keyword evidence="10 18" id="KW-0642">Proline metabolism</keyword>
<dbReference type="NCBIfam" id="NF008869">
    <property type="entry name" value="PRK11904.1"/>
    <property type="match status" value="1"/>
</dbReference>
<evidence type="ECO:0000256" key="16">
    <source>
        <dbReference type="ARBA" id="ARBA00060889"/>
    </source>
</evidence>
<dbReference type="SUPFAM" id="SSF53720">
    <property type="entry name" value="ALDH-like"/>
    <property type="match status" value="1"/>
</dbReference>
<gene>
    <name evidence="24" type="ORF">WM2015_1591</name>
</gene>